<dbReference type="Proteomes" id="UP000076079">
    <property type="component" value="Chromosome"/>
</dbReference>
<protein>
    <submittedName>
        <fullName evidence="6">Putative membrane-bound dehydrogenase domain protein</fullName>
    </submittedName>
</protein>
<gene>
    <name evidence="6" type="ORF">LuPra_01948</name>
</gene>
<dbReference type="GO" id="GO:0020037">
    <property type="term" value="F:heme binding"/>
    <property type="evidence" value="ECO:0007669"/>
    <property type="project" value="InterPro"/>
</dbReference>
<dbReference type="Pfam" id="PF23500">
    <property type="entry name" value="DUF7133"/>
    <property type="match status" value="1"/>
</dbReference>
<evidence type="ECO:0000313" key="6">
    <source>
        <dbReference type="EMBL" id="AMY08744.1"/>
    </source>
</evidence>
<reference evidence="7" key="2">
    <citation type="submission" date="2016-04" db="EMBL/GenBank/DDBJ databases">
        <title>First Complete Genome Sequence of a Subdivision 6 Acidobacterium.</title>
        <authorList>
            <person name="Huang S."/>
            <person name="Vieira S."/>
            <person name="Bunk B."/>
            <person name="Riedel T."/>
            <person name="Sproeer C."/>
            <person name="Overmann J."/>
        </authorList>
    </citation>
    <scope>NUCLEOTIDE SEQUENCE [LARGE SCALE GENOMIC DNA]</scope>
    <source>
        <strain evidence="7">DSM 100886 HEG_-6_39</strain>
    </source>
</reference>
<dbReference type="Gene3D" id="1.25.10.10">
    <property type="entry name" value="Leucine-rich Repeat Variant"/>
    <property type="match status" value="1"/>
</dbReference>
<sequence length="1017" mass="109565">MVLLTRSSITGGVLALAVFLGGRALVGQSGPGGPPYTPAQSMAMIRTEPGFRLELVASEPDVQSPVAMDIDEDGRFWVVEMPGYPLDVSPTGRVKVLEDTDGDGRIDKSTLFADNLRLPSGVMRYKKGILVTSPPDLIYFEDVNGDGKADTREVVLTGFAKTNPQHAVNHPVYGLDNWIYLAHSGGSEPVIYRELFGDKGTDLRFAAMPDGKALDAKGRGVRLKPDEHKVEGLSSRTQYGNAFDVYGHFFAHNNSIHQRHEVIAARYLERNPQLLLPSAMAEISDHGNNNIMPITHGARFDLLTEAGQFTSACALTVYSGGAFPDGFEGTTFIAEPVHNLVHRDVLTPKGSTFVASRARDDMEFLAAQDSWFRPVNFYIGPDGALYVIDYYRPYIEHPEWASSDLQKSPEVLSTGKDRGRIYRVVATTGPGATRTTTRPKLGSATDAQLVEALGSPNVWWRRTAQRLLVHGKRRDAVPALVALAARRPSAIARLHALWTLEGLERLEVPQVVQAMKDPDPGVRENAIMLSERWLPQAVVSDALLAMTRDDNARVRFQLLATLGSIDTPASQGAQEQLLLAGIEDEWVQVAALSASSDRAIAYFDRALQPGSALAALESPGRAKFFDRLGGVLAARGKSDELAKAIGAVTDPQAPAGDWWRASLLEGMARGLSGTGDRRKLAGSHGVLLTLATGDQARVRRAAVMLLGVSNVEPGAAATAAATQAARAAADRSMPADTRVDAITLLALIDAPAHQPQFEAVIAPNEPEAVQIAGVTALGRIPGAGTPAFLLAKWPALSSNVRTTAATVILARREGSIAMLDALQQGTVKRWMLNFGHTRSLIMHRDEGIRARARTVLEEAPEARAARLARYSAALGGRGDAAQGAGVYTKYCAMCHQIDGKVGVEMGPDLSTVRHQPMPVLLANILEPNRSIAQHYETYSVERTPGDPLVGLIGDQSPTSVTFRQGPGVTTTVRRSDIKVMTVVPQSIMPESFAEQITPDDMAHLLAFLTSTPRTAAR</sequence>
<proteinExistence type="predicted"/>
<dbReference type="EMBL" id="CP015136">
    <property type="protein sequence ID" value="AMY08744.1"/>
    <property type="molecule type" value="Genomic_DNA"/>
</dbReference>
<evidence type="ECO:0000256" key="3">
    <source>
        <dbReference type="ARBA" id="ARBA00023004"/>
    </source>
</evidence>
<dbReference type="InterPro" id="IPR055557">
    <property type="entry name" value="DUF7133"/>
</dbReference>
<dbReference type="NCBIfam" id="TIGR02604">
    <property type="entry name" value="Piru_Ver_Nterm"/>
    <property type="match status" value="1"/>
</dbReference>
<dbReference type="STRING" id="1855912.LuPra_01948"/>
<dbReference type="InterPro" id="IPR011042">
    <property type="entry name" value="6-blade_b-propeller_TolB-like"/>
</dbReference>
<keyword evidence="3 4" id="KW-0408">Iron</keyword>
<dbReference type="Gene3D" id="2.120.10.30">
    <property type="entry name" value="TolB, C-terminal domain"/>
    <property type="match status" value="1"/>
</dbReference>
<dbReference type="SUPFAM" id="SSF50952">
    <property type="entry name" value="Soluble quinoprotein glucose dehydrogenase"/>
    <property type="match status" value="1"/>
</dbReference>
<dbReference type="Gene3D" id="1.10.760.10">
    <property type="entry name" value="Cytochrome c-like domain"/>
    <property type="match status" value="1"/>
</dbReference>
<evidence type="ECO:0000259" key="5">
    <source>
        <dbReference type="PROSITE" id="PS51007"/>
    </source>
</evidence>
<evidence type="ECO:0000256" key="2">
    <source>
        <dbReference type="ARBA" id="ARBA00022723"/>
    </source>
</evidence>
<accession>A0A143PLT7</accession>
<evidence type="ECO:0000313" key="7">
    <source>
        <dbReference type="Proteomes" id="UP000076079"/>
    </source>
</evidence>
<reference evidence="6 7" key="1">
    <citation type="journal article" date="2016" name="Genome Announc.">
        <title>First Complete Genome Sequence of a Subdivision 6 Acidobacterium Strain.</title>
        <authorList>
            <person name="Huang S."/>
            <person name="Vieira S."/>
            <person name="Bunk B."/>
            <person name="Riedel T."/>
            <person name="Sproer C."/>
            <person name="Overmann J."/>
        </authorList>
    </citation>
    <scope>NUCLEOTIDE SEQUENCE [LARGE SCALE GENOMIC DNA]</scope>
    <source>
        <strain evidence="7">DSM 100886 HEG_-6_39</strain>
    </source>
</reference>
<dbReference type="GO" id="GO:0009055">
    <property type="term" value="F:electron transfer activity"/>
    <property type="evidence" value="ECO:0007669"/>
    <property type="project" value="InterPro"/>
</dbReference>
<dbReference type="InterPro" id="IPR013427">
    <property type="entry name" value="Haem-bd_dom_put"/>
</dbReference>
<dbReference type="PANTHER" id="PTHR33546:SF1">
    <property type="entry name" value="LARGE, MULTIFUNCTIONAL SECRETED PROTEIN"/>
    <property type="match status" value="1"/>
</dbReference>
<keyword evidence="1 4" id="KW-0349">Heme</keyword>
<dbReference type="KEGG" id="abac:LuPra_01948"/>
<dbReference type="AlphaFoldDB" id="A0A143PLT7"/>
<dbReference type="InterPro" id="IPR016024">
    <property type="entry name" value="ARM-type_fold"/>
</dbReference>
<dbReference type="NCBIfam" id="TIGR02603">
    <property type="entry name" value="CxxCH_TIGR02603"/>
    <property type="match status" value="1"/>
</dbReference>
<dbReference type="SUPFAM" id="SSF46626">
    <property type="entry name" value="Cytochrome c"/>
    <property type="match status" value="1"/>
</dbReference>
<evidence type="ECO:0000256" key="1">
    <source>
        <dbReference type="ARBA" id="ARBA00022617"/>
    </source>
</evidence>
<dbReference type="GO" id="GO:0046872">
    <property type="term" value="F:metal ion binding"/>
    <property type="evidence" value="ECO:0007669"/>
    <property type="project" value="UniProtKB-KW"/>
</dbReference>
<organism evidence="6 7">
    <name type="scientific">Luteitalea pratensis</name>
    <dbReference type="NCBI Taxonomy" id="1855912"/>
    <lineage>
        <taxon>Bacteria</taxon>
        <taxon>Pseudomonadati</taxon>
        <taxon>Acidobacteriota</taxon>
        <taxon>Vicinamibacteria</taxon>
        <taxon>Vicinamibacterales</taxon>
        <taxon>Vicinamibacteraceae</taxon>
        <taxon>Luteitalea</taxon>
    </lineage>
</organism>
<feature type="domain" description="Cytochrome c" evidence="5">
    <location>
        <begin position="878"/>
        <end position="1012"/>
    </location>
</feature>
<dbReference type="PANTHER" id="PTHR33546">
    <property type="entry name" value="LARGE, MULTIFUNCTIONAL SECRETED PROTEIN-RELATED"/>
    <property type="match status" value="1"/>
</dbReference>
<dbReference type="InterPro" id="IPR011041">
    <property type="entry name" value="Quinoprot_gluc/sorb_DH_b-prop"/>
</dbReference>
<name>A0A143PLT7_LUTPR</name>
<dbReference type="InterPro" id="IPR009056">
    <property type="entry name" value="Cyt_c-like_dom"/>
</dbReference>
<dbReference type="InterPro" id="IPR036909">
    <property type="entry name" value="Cyt_c-like_dom_sf"/>
</dbReference>
<keyword evidence="2 4" id="KW-0479">Metal-binding</keyword>
<dbReference type="SUPFAM" id="SSF48371">
    <property type="entry name" value="ARM repeat"/>
    <property type="match status" value="1"/>
</dbReference>
<keyword evidence="7" id="KW-1185">Reference proteome</keyword>
<dbReference type="InterPro" id="IPR011989">
    <property type="entry name" value="ARM-like"/>
</dbReference>
<dbReference type="InterPro" id="IPR013428">
    <property type="entry name" value="Membrane-bound_put_N"/>
</dbReference>
<evidence type="ECO:0000256" key="4">
    <source>
        <dbReference type="PROSITE-ProRule" id="PRU00433"/>
    </source>
</evidence>
<dbReference type="PROSITE" id="PS51007">
    <property type="entry name" value="CYTC"/>
    <property type="match status" value="1"/>
</dbReference>